<proteinExistence type="predicted"/>
<dbReference type="Proteomes" id="UP001183643">
    <property type="component" value="Unassembled WGS sequence"/>
</dbReference>
<feature type="domain" description="DUF3492" evidence="2">
    <location>
        <begin position="5"/>
        <end position="251"/>
    </location>
</feature>
<keyword evidence="4" id="KW-1185">Reference proteome</keyword>
<reference evidence="3" key="1">
    <citation type="submission" date="2023-07" db="EMBL/GenBank/DDBJ databases">
        <title>Sequencing the genomes of 1000 actinobacteria strains.</title>
        <authorList>
            <person name="Klenk H.-P."/>
        </authorList>
    </citation>
    <scope>NUCLEOTIDE SEQUENCE</scope>
    <source>
        <strain evidence="3">DSM 44707</strain>
    </source>
</reference>
<accession>A0AAE3YJ95</accession>
<dbReference type="EMBL" id="JAVDYB010000001">
    <property type="protein sequence ID" value="MDR7273301.1"/>
    <property type="molecule type" value="Genomic_DNA"/>
</dbReference>
<dbReference type="InterPro" id="IPR022622">
    <property type="entry name" value="DUF3492"/>
</dbReference>
<gene>
    <name evidence="3" type="ORF">J2S41_000079</name>
</gene>
<evidence type="ECO:0000313" key="3">
    <source>
        <dbReference type="EMBL" id="MDR7273301.1"/>
    </source>
</evidence>
<evidence type="ECO:0000313" key="4">
    <source>
        <dbReference type="Proteomes" id="UP001183643"/>
    </source>
</evidence>
<evidence type="ECO:0000256" key="1">
    <source>
        <dbReference type="SAM" id="MobiDB-lite"/>
    </source>
</evidence>
<sequence length="445" mass="46956">MRVALVTETGTPAATWARRLLGAVTGHTFHLLRLAPDRHRATPDEDLPPHVASVRDVRTGGRGRPLPRADRHAAVTAATLLCRGMLGEDEPSARLFADGLHRLTALARDGRHPLRGAPVAAVLADAVRAARGVDEALPLLTPRAARHAAGQLERAVDPLAVRVPGADLTHAAAAGPPLLVALAARWRDGTPFLLTEHDIELRRRYLEAGDGDDVLLRFHRALARLGYAQAALVVAASRFHRRWQLRLGADPARVLVVPPGLDDPGGAPPEPAAPVLLWRGTVGPRAGLPCLISAFGLVRARVPGARLLVDGPVAEPRYAAGCRALARRLGLDGALRFTDDPGADGQVTVATTVTDGVPYPLIRSLIAGRPAVAADVGMVAETVGDGGLLVPPGRAEPLADAAVRLLLDHDLRRRAGAAARRHALARHAPGATLGAYRHLYRDLGT</sequence>
<dbReference type="AlphaFoldDB" id="A0AAE3YJ95"/>
<dbReference type="RefSeq" id="WP_310361513.1">
    <property type="nucleotide sequence ID" value="NZ_JAVDYB010000001.1"/>
</dbReference>
<name>A0AAE3YJ95_9ACTN</name>
<comment type="caution">
    <text evidence="3">The sequence shown here is derived from an EMBL/GenBank/DDBJ whole genome shotgun (WGS) entry which is preliminary data.</text>
</comment>
<dbReference type="PANTHER" id="PTHR12526:SF636">
    <property type="entry name" value="BLL3647 PROTEIN"/>
    <property type="match status" value="1"/>
</dbReference>
<dbReference type="SUPFAM" id="SSF53756">
    <property type="entry name" value="UDP-Glycosyltransferase/glycogen phosphorylase"/>
    <property type="match status" value="1"/>
</dbReference>
<organism evidence="3 4">
    <name type="scientific">Catenuloplanes atrovinosus</name>
    <dbReference type="NCBI Taxonomy" id="137266"/>
    <lineage>
        <taxon>Bacteria</taxon>
        <taxon>Bacillati</taxon>
        <taxon>Actinomycetota</taxon>
        <taxon>Actinomycetes</taxon>
        <taxon>Micromonosporales</taxon>
        <taxon>Micromonosporaceae</taxon>
        <taxon>Catenuloplanes</taxon>
    </lineage>
</organism>
<dbReference type="PANTHER" id="PTHR12526">
    <property type="entry name" value="GLYCOSYLTRANSFERASE"/>
    <property type="match status" value="1"/>
</dbReference>
<dbReference type="Gene3D" id="3.40.50.2000">
    <property type="entry name" value="Glycogen Phosphorylase B"/>
    <property type="match status" value="2"/>
</dbReference>
<dbReference type="Pfam" id="PF11997">
    <property type="entry name" value="DUF3492"/>
    <property type="match status" value="1"/>
</dbReference>
<feature type="region of interest" description="Disordered" evidence="1">
    <location>
        <begin position="39"/>
        <end position="68"/>
    </location>
</feature>
<protein>
    <submittedName>
        <fullName evidence="3">Glycosyltransferase involved in cell wall biosynthesis</fullName>
    </submittedName>
</protein>
<dbReference type="Pfam" id="PF13692">
    <property type="entry name" value="Glyco_trans_1_4"/>
    <property type="match status" value="1"/>
</dbReference>
<dbReference type="GO" id="GO:0016757">
    <property type="term" value="F:glycosyltransferase activity"/>
    <property type="evidence" value="ECO:0007669"/>
    <property type="project" value="TreeGrafter"/>
</dbReference>
<evidence type="ECO:0000259" key="2">
    <source>
        <dbReference type="Pfam" id="PF11997"/>
    </source>
</evidence>